<keyword evidence="2" id="KW-1185">Reference proteome</keyword>
<comment type="caution">
    <text evidence="1">The sequence shown here is derived from an EMBL/GenBank/DDBJ whole genome shotgun (WGS) entry which is preliminary data.</text>
</comment>
<evidence type="ECO:0000313" key="1">
    <source>
        <dbReference type="EMBL" id="KAK9010649.1"/>
    </source>
</evidence>
<sequence length="79" mass="8710">MQKPQRGKSGDPGRALEMDILRSFTGGHIISFDDIDRWPMAESIRTTPSLAKGKRPFSFLGHYPSSQGLLVISHADVAK</sequence>
<name>A0ABR2RCL4_9ROSI</name>
<dbReference type="Proteomes" id="UP001396334">
    <property type="component" value="Unassembled WGS sequence"/>
</dbReference>
<evidence type="ECO:0000313" key="2">
    <source>
        <dbReference type="Proteomes" id="UP001396334"/>
    </source>
</evidence>
<reference evidence="1 2" key="1">
    <citation type="journal article" date="2024" name="G3 (Bethesda)">
        <title>Genome assembly of Hibiscus sabdariffa L. provides insights into metabolisms of medicinal natural products.</title>
        <authorList>
            <person name="Kim T."/>
        </authorList>
    </citation>
    <scope>NUCLEOTIDE SEQUENCE [LARGE SCALE GENOMIC DNA]</scope>
    <source>
        <strain evidence="1">TK-2024</strain>
        <tissue evidence="1">Old leaves</tissue>
    </source>
</reference>
<organism evidence="1 2">
    <name type="scientific">Hibiscus sabdariffa</name>
    <name type="common">roselle</name>
    <dbReference type="NCBI Taxonomy" id="183260"/>
    <lineage>
        <taxon>Eukaryota</taxon>
        <taxon>Viridiplantae</taxon>
        <taxon>Streptophyta</taxon>
        <taxon>Embryophyta</taxon>
        <taxon>Tracheophyta</taxon>
        <taxon>Spermatophyta</taxon>
        <taxon>Magnoliopsida</taxon>
        <taxon>eudicotyledons</taxon>
        <taxon>Gunneridae</taxon>
        <taxon>Pentapetalae</taxon>
        <taxon>rosids</taxon>
        <taxon>malvids</taxon>
        <taxon>Malvales</taxon>
        <taxon>Malvaceae</taxon>
        <taxon>Malvoideae</taxon>
        <taxon>Hibiscus</taxon>
    </lineage>
</organism>
<protein>
    <submittedName>
        <fullName evidence="1">Uncharacterized protein</fullName>
    </submittedName>
</protein>
<accession>A0ABR2RCL4</accession>
<proteinExistence type="predicted"/>
<gene>
    <name evidence="1" type="ORF">V6N11_043525</name>
</gene>
<dbReference type="EMBL" id="JBBPBN010000023">
    <property type="protein sequence ID" value="KAK9010649.1"/>
    <property type="molecule type" value="Genomic_DNA"/>
</dbReference>